<reference evidence="4 5" key="1">
    <citation type="submission" date="2019-11" db="EMBL/GenBank/DDBJ databases">
        <authorList>
            <person name="Jiao W.-B."/>
            <person name="Schneeberger K."/>
        </authorList>
    </citation>
    <scope>NUCLEOTIDE SEQUENCE [LARGE SCALE GENOMIC DNA]</scope>
    <source>
        <strain evidence="5">cv. An-1</strain>
    </source>
</reference>
<gene>
    <name evidence="4" type="ORF">AN1_LOCUS23943</name>
</gene>
<accession>A0A654G5X8</accession>
<proteinExistence type="inferred from homology"/>
<dbReference type="Pfam" id="PF00201">
    <property type="entry name" value="UDPGT"/>
    <property type="match status" value="1"/>
</dbReference>
<dbReference type="AlphaFoldDB" id="A0A654G5X8"/>
<dbReference type="FunFam" id="3.40.50.2000:FF:000151">
    <property type="entry name" value="UDP-glycosyltransferase 76E9"/>
    <property type="match status" value="1"/>
</dbReference>
<dbReference type="GO" id="GO:0080043">
    <property type="term" value="F:quercetin 3-O-glucosyltransferase activity"/>
    <property type="evidence" value="ECO:0007669"/>
    <property type="project" value="UniProtKB-ARBA"/>
</dbReference>
<keyword evidence="2" id="KW-0328">Glycosyltransferase</keyword>
<name>A0A654G5X8_ARATH</name>
<evidence type="ECO:0000256" key="1">
    <source>
        <dbReference type="ARBA" id="ARBA00009995"/>
    </source>
</evidence>
<dbReference type="SUPFAM" id="SSF53756">
    <property type="entry name" value="UDP-Glycosyltransferase/glycogen phosphorylase"/>
    <property type="match status" value="1"/>
</dbReference>
<dbReference type="GO" id="GO:0080044">
    <property type="term" value="F:quercetin 7-O-glucosyltransferase activity"/>
    <property type="evidence" value="ECO:0007669"/>
    <property type="project" value="UniProtKB-ARBA"/>
</dbReference>
<evidence type="ECO:0000313" key="4">
    <source>
        <dbReference type="EMBL" id="VYS68555.1"/>
    </source>
</evidence>
<protein>
    <submittedName>
        <fullName evidence="4">Uncharacterized protein</fullName>
    </submittedName>
</protein>
<keyword evidence="3" id="KW-0808">Transferase</keyword>
<evidence type="ECO:0000256" key="3">
    <source>
        <dbReference type="ARBA" id="ARBA00022679"/>
    </source>
</evidence>
<organism evidence="4 5">
    <name type="scientific">Arabidopsis thaliana</name>
    <name type="common">Mouse-ear cress</name>
    <dbReference type="NCBI Taxonomy" id="3702"/>
    <lineage>
        <taxon>Eukaryota</taxon>
        <taxon>Viridiplantae</taxon>
        <taxon>Streptophyta</taxon>
        <taxon>Embryophyta</taxon>
        <taxon>Tracheophyta</taxon>
        <taxon>Spermatophyta</taxon>
        <taxon>Magnoliopsida</taxon>
        <taxon>eudicotyledons</taxon>
        <taxon>Gunneridae</taxon>
        <taxon>Pentapetalae</taxon>
        <taxon>rosids</taxon>
        <taxon>malvids</taxon>
        <taxon>Brassicales</taxon>
        <taxon>Brassicaceae</taxon>
        <taxon>Camelineae</taxon>
        <taxon>Arabidopsis</taxon>
    </lineage>
</organism>
<dbReference type="Gene3D" id="3.40.50.2000">
    <property type="entry name" value="Glycogen Phosphorylase B"/>
    <property type="match status" value="2"/>
</dbReference>
<dbReference type="EMBL" id="CACRSJ010000110">
    <property type="protein sequence ID" value="VYS68555.1"/>
    <property type="molecule type" value="Genomic_DNA"/>
</dbReference>
<dbReference type="PANTHER" id="PTHR11926:SF1494">
    <property type="entry name" value="FLAVONOL 3-O-GLUCOSYLTRANSFERASE UGT76E12-RELATED"/>
    <property type="match status" value="1"/>
</dbReference>
<sequence>MEEKQERRRRIVLIPAPAQGHISPMMQLARALHLKGFSITVAQTKFNYLKPSKDLADFQFITIPESLPASDLKNLGPVWFLLKLNKECEFSFKECLGQLLLQKQLIPEEEIACVIYDEFMYFAEAAAKEFNLPKVIFSTENATALLVVLPCANSMQKMVWLPLKVSISIKGCGREEELVPELHPLRYKDLPTSAFAPVEASVEVFKSSCDKGTASAMIINTVRCLEISSLEWLQQELKIPIYPIGPLHMVSSAPPTSLLDENESCIDWLNKQKPSSVIYISLGSFTLLETKEVLEMASGLVSSNQHFLWVIRPGSILGSELTNEELLSMMEIPDRGYIVKWAPQKQVLAHSAVGAFWSHCGWNSTLESMGEGVPMICRPFTTDQKVNARYVECVWRVGVQVEGELKRGVVARAVKRLMVDEEGEEMKLRALSLKEKLKVSVLPGGSSHSSLDDLIKTL</sequence>
<evidence type="ECO:0000256" key="2">
    <source>
        <dbReference type="ARBA" id="ARBA00022676"/>
    </source>
</evidence>
<dbReference type="ExpressionAtlas" id="A0A654G5X8">
    <property type="expression patterns" value="baseline and differential"/>
</dbReference>
<dbReference type="CDD" id="cd03784">
    <property type="entry name" value="GT1_Gtf-like"/>
    <property type="match status" value="1"/>
</dbReference>
<evidence type="ECO:0000313" key="5">
    <source>
        <dbReference type="Proteomes" id="UP000426265"/>
    </source>
</evidence>
<dbReference type="Proteomes" id="UP000426265">
    <property type="component" value="Unassembled WGS sequence"/>
</dbReference>
<comment type="similarity">
    <text evidence="1">Belongs to the UDP-glycosyltransferase family.</text>
</comment>
<dbReference type="InterPro" id="IPR002213">
    <property type="entry name" value="UDP_glucos_trans"/>
</dbReference>
<dbReference type="PANTHER" id="PTHR11926">
    <property type="entry name" value="GLUCOSYL/GLUCURONOSYL TRANSFERASES"/>
    <property type="match status" value="1"/>
</dbReference>
<dbReference type="FunFam" id="3.40.50.2000:FF:000040">
    <property type="entry name" value="UDP-glycosyltransferase 76C1"/>
    <property type="match status" value="1"/>
</dbReference>